<name>A0AAE0J932_9PEZI</name>
<feature type="compositionally biased region" description="Gly residues" evidence="5">
    <location>
        <begin position="485"/>
        <end position="498"/>
    </location>
</feature>
<dbReference type="Proteomes" id="UP001278500">
    <property type="component" value="Unassembled WGS sequence"/>
</dbReference>
<evidence type="ECO:0000256" key="2">
    <source>
        <dbReference type="ARBA" id="ARBA00022692"/>
    </source>
</evidence>
<feature type="transmembrane region" description="Helical" evidence="6">
    <location>
        <begin position="287"/>
        <end position="309"/>
    </location>
</feature>
<dbReference type="EMBL" id="JAUEPP010000007">
    <property type="protein sequence ID" value="KAK3339165.1"/>
    <property type="molecule type" value="Genomic_DNA"/>
</dbReference>
<dbReference type="AlphaFoldDB" id="A0AAE0J932"/>
<comment type="subcellular location">
    <subcellularLocation>
        <location evidence="1">Membrane</location>
        <topology evidence="1">Single-pass membrane protein</topology>
    </subcellularLocation>
</comment>
<evidence type="ECO:0000313" key="9">
    <source>
        <dbReference type="Proteomes" id="UP001278500"/>
    </source>
</evidence>
<proteinExistence type="predicted"/>
<accession>A0AAE0J932</accession>
<feature type="signal peptide" evidence="7">
    <location>
        <begin position="1"/>
        <end position="28"/>
    </location>
</feature>
<evidence type="ECO:0000256" key="4">
    <source>
        <dbReference type="ARBA" id="ARBA00023136"/>
    </source>
</evidence>
<keyword evidence="4 6" id="KW-0472">Membrane</keyword>
<keyword evidence="9" id="KW-1185">Reference proteome</keyword>
<keyword evidence="3 6" id="KW-1133">Transmembrane helix</keyword>
<evidence type="ECO:0000256" key="1">
    <source>
        <dbReference type="ARBA" id="ARBA00004167"/>
    </source>
</evidence>
<feature type="region of interest" description="Disordered" evidence="5">
    <location>
        <begin position="397"/>
        <end position="425"/>
    </location>
</feature>
<sequence>MRTDFFHRLPPPTALFLLTSLLDSTADAHVALPPLPTVTVAHYALDVVSWPLLLPTAAPLDPFDLARRQAGNTICGYIGGLSALPATCSAGSHCVLDTAHQVVGCCPDGAATCTSGVFTACVDGNSGPQSEVDPYVFTCTGAQVCYKNLYEGGASQFGCGTAADQATSVFTTANGLAGAITYPHISASLTRSASRLSTPTTLGVITSTSTSASRTRTSSSTLTESLASTESSASTTESSTSTESTTGTTVTSTSTTTASSTTASTEPSTTPQAPPGKTPTKARTGAIVGGTLGGIAALALIGALIFYFLRRRRNANSRAGPGRPGINGKYISSPTPGPNSGFAAVSQDPDAYETGPAPGYLPPVAQTANGNGYFSNDLTAGGPSPYAYTGAAGVAGATAAPQPTASPTPPGHTRQNSYPPAEGYHYPGQFPAAYAGGAAARKSKLEPDQVPLTREIDAFSQNFNAALGRVNEEGSSELERDDGDAGGGGGGGGDGGGSHVRSGSSRPLWQQNRRQSRNLMWM</sequence>
<dbReference type="GO" id="GO:0016020">
    <property type="term" value="C:membrane"/>
    <property type="evidence" value="ECO:0007669"/>
    <property type="project" value="UniProtKB-SubCell"/>
</dbReference>
<dbReference type="PANTHER" id="PTHR15549">
    <property type="entry name" value="PAIRED IMMUNOGLOBULIN-LIKE TYPE 2 RECEPTOR"/>
    <property type="match status" value="1"/>
</dbReference>
<evidence type="ECO:0000313" key="8">
    <source>
        <dbReference type="EMBL" id="KAK3339165.1"/>
    </source>
</evidence>
<dbReference type="GO" id="GO:0071944">
    <property type="term" value="C:cell periphery"/>
    <property type="evidence" value="ECO:0007669"/>
    <property type="project" value="UniProtKB-ARBA"/>
</dbReference>
<feature type="compositionally biased region" description="Polar residues" evidence="5">
    <location>
        <begin position="501"/>
        <end position="513"/>
    </location>
</feature>
<evidence type="ECO:0000256" key="6">
    <source>
        <dbReference type="SAM" id="Phobius"/>
    </source>
</evidence>
<keyword evidence="2 6" id="KW-0812">Transmembrane</keyword>
<comment type="caution">
    <text evidence="8">The sequence shown here is derived from an EMBL/GenBank/DDBJ whole genome shotgun (WGS) entry which is preliminary data.</text>
</comment>
<feature type="region of interest" description="Disordered" evidence="5">
    <location>
        <begin position="205"/>
        <end position="284"/>
    </location>
</feature>
<feature type="compositionally biased region" description="Low complexity" evidence="5">
    <location>
        <begin position="206"/>
        <end position="270"/>
    </location>
</feature>
<feature type="region of interest" description="Disordered" evidence="5">
    <location>
        <begin position="316"/>
        <end position="344"/>
    </location>
</feature>
<evidence type="ECO:0008006" key="10">
    <source>
        <dbReference type="Google" id="ProtNLM"/>
    </source>
</evidence>
<evidence type="ECO:0000256" key="5">
    <source>
        <dbReference type="SAM" id="MobiDB-lite"/>
    </source>
</evidence>
<dbReference type="GeneID" id="87860176"/>
<keyword evidence="7" id="KW-0732">Signal</keyword>
<gene>
    <name evidence="8" type="ORF">B0H65DRAFT_291919</name>
</gene>
<evidence type="ECO:0000256" key="3">
    <source>
        <dbReference type="ARBA" id="ARBA00022989"/>
    </source>
</evidence>
<organism evidence="8 9">
    <name type="scientific">Neurospora tetraspora</name>
    <dbReference type="NCBI Taxonomy" id="94610"/>
    <lineage>
        <taxon>Eukaryota</taxon>
        <taxon>Fungi</taxon>
        <taxon>Dikarya</taxon>
        <taxon>Ascomycota</taxon>
        <taxon>Pezizomycotina</taxon>
        <taxon>Sordariomycetes</taxon>
        <taxon>Sordariomycetidae</taxon>
        <taxon>Sordariales</taxon>
        <taxon>Sordariaceae</taxon>
        <taxon>Neurospora</taxon>
    </lineage>
</organism>
<reference evidence="8" key="1">
    <citation type="journal article" date="2023" name="Mol. Phylogenet. Evol.">
        <title>Genome-scale phylogeny and comparative genomics of the fungal order Sordariales.</title>
        <authorList>
            <person name="Hensen N."/>
            <person name="Bonometti L."/>
            <person name="Westerberg I."/>
            <person name="Brannstrom I.O."/>
            <person name="Guillou S."/>
            <person name="Cros-Aarteil S."/>
            <person name="Calhoun S."/>
            <person name="Haridas S."/>
            <person name="Kuo A."/>
            <person name="Mondo S."/>
            <person name="Pangilinan J."/>
            <person name="Riley R."/>
            <person name="LaButti K."/>
            <person name="Andreopoulos B."/>
            <person name="Lipzen A."/>
            <person name="Chen C."/>
            <person name="Yan M."/>
            <person name="Daum C."/>
            <person name="Ng V."/>
            <person name="Clum A."/>
            <person name="Steindorff A."/>
            <person name="Ohm R.A."/>
            <person name="Martin F."/>
            <person name="Silar P."/>
            <person name="Natvig D.O."/>
            <person name="Lalanne C."/>
            <person name="Gautier V."/>
            <person name="Ament-Velasquez S.L."/>
            <person name="Kruys A."/>
            <person name="Hutchinson M.I."/>
            <person name="Powell A.J."/>
            <person name="Barry K."/>
            <person name="Miller A.N."/>
            <person name="Grigoriev I.V."/>
            <person name="Debuchy R."/>
            <person name="Gladieux P."/>
            <person name="Hiltunen Thoren M."/>
            <person name="Johannesson H."/>
        </authorList>
    </citation>
    <scope>NUCLEOTIDE SEQUENCE</scope>
    <source>
        <strain evidence="8">CBS 560.94</strain>
    </source>
</reference>
<dbReference type="InterPro" id="IPR051694">
    <property type="entry name" value="Immunoregulatory_rcpt-like"/>
</dbReference>
<protein>
    <recommendedName>
        <fullName evidence="10">Mid2 domain-containing protein</fullName>
    </recommendedName>
</protein>
<feature type="region of interest" description="Disordered" evidence="5">
    <location>
        <begin position="471"/>
        <end position="522"/>
    </location>
</feature>
<reference evidence="8" key="2">
    <citation type="submission" date="2023-06" db="EMBL/GenBank/DDBJ databases">
        <authorList>
            <consortium name="Lawrence Berkeley National Laboratory"/>
            <person name="Haridas S."/>
            <person name="Hensen N."/>
            <person name="Bonometti L."/>
            <person name="Westerberg I."/>
            <person name="Brannstrom I.O."/>
            <person name="Guillou S."/>
            <person name="Cros-Aarteil S."/>
            <person name="Calhoun S."/>
            <person name="Kuo A."/>
            <person name="Mondo S."/>
            <person name="Pangilinan J."/>
            <person name="Riley R."/>
            <person name="Labutti K."/>
            <person name="Andreopoulos B."/>
            <person name="Lipzen A."/>
            <person name="Chen C."/>
            <person name="Yanf M."/>
            <person name="Daum C."/>
            <person name="Ng V."/>
            <person name="Clum A."/>
            <person name="Steindorff A."/>
            <person name="Ohm R."/>
            <person name="Martin F."/>
            <person name="Silar P."/>
            <person name="Natvig D."/>
            <person name="Lalanne C."/>
            <person name="Gautier V."/>
            <person name="Ament-Velasquez S.L."/>
            <person name="Kruys A."/>
            <person name="Hutchinson M.I."/>
            <person name="Powell A.J."/>
            <person name="Barry K."/>
            <person name="Miller A.N."/>
            <person name="Grigoriev I.V."/>
            <person name="Debuchy R."/>
            <person name="Gladieux P."/>
            <person name="Thoren M.H."/>
            <person name="Johannesson H."/>
        </authorList>
    </citation>
    <scope>NUCLEOTIDE SEQUENCE</scope>
    <source>
        <strain evidence="8">CBS 560.94</strain>
    </source>
</reference>
<dbReference type="RefSeq" id="XP_062678525.1">
    <property type="nucleotide sequence ID" value="XM_062823022.1"/>
</dbReference>
<evidence type="ECO:0000256" key="7">
    <source>
        <dbReference type="SAM" id="SignalP"/>
    </source>
</evidence>
<feature type="compositionally biased region" description="Acidic residues" evidence="5">
    <location>
        <begin position="474"/>
        <end position="484"/>
    </location>
</feature>
<feature type="chain" id="PRO_5041920172" description="Mid2 domain-containing protein" evidence="7">
    <location>
        <begin position="29"/>
        <end position="522"/>
    </location>
</feature>